<dbReference type="Proteomes" id="UP000077266">
    <property type="component" value="Unassembled WGS sequence"/>
</dbReference>
<feature type="domain" description="Large catalase C-terminal" evidence="10">
    <location>
        <begin position="88"/>
        <end position="164"/>
    </location>
</feature>
<dbReference type="PANTHER" id="PTHR42821:SF1">
    <property type="entry name" value="CATALASE-B"/>
    <property type="match status" value="1"/>
</dbReference>
<evidence type="ECO:0000256" key="1">
    <source>
        <dbReference type="ARBA" id="ARBA00001971"/>
    </source>
</evidence>
<dbReference type="EC" id="1.11.1.6" evidence="3"/>
<dbReference type="GO" id="GO:0006979">
    <property type="term" value="P:response to oxidative stress"/>
    <property type="evidence" value="ECO:0007669"/>
    <property type="project" value="InterPro"/>
</dbReference>
<proteinExistence type="inferred from homology"/>
<dbReference type="GO" id="GO:0020037">
    <property type="term" value="F:heme binding"/>
    <property type="evidence" value="ECO:0007669"/>
    <property type="project" value="InterPro"/>
</dbReference>
<keyword evidence="6" id="KW-0479">Metal-binding</keyword>
<sequence length="243" mass="26188">MAPAGCWTSCCRTFRVEADDSPPARPNDGRKAQNLSQFDLAPKEPSIKSRRISILVVDGSTRPSCWASRLPSLLRAPYHSPLYYFEGQRSTLFDAIIVPPGAASAAALSQDGRVVHWVREAFRHCKPIGAIGEGVALVRVAPASGGANLDVSNDIVVSYGVVTTSAYTPSSLATDLKIGTQEKGWFSKFAYELSLGLDALDCYPCCPDTRIYVCQTLSTAPPGSCLGRFNRNFSATTAPNRPR</sequence>
<protein>
    <recommendedName>
        <fullName evidence="3">catalase</fullName>
        <ecNumber evidence="3">1.11.1.6</ecNumber>
    </recommendedName>
</protein>
<organism evidence="11 12">
    <name type="scientific">Exidia glandulosa HHB12029</name>
    <dbReference type="NCBI Taxonomy" id="1314781"/>
    <lineage>
        <taxon>Eukaryota</taxon>
        <taxon>Fungi</taxon>
        <taxon>Dikarya</taxon>
        <taxon>Basidiomycota</taxon>
        <taxon>Agaricomycotina</taxon>
        <taxon>Agaricomycetes</taxon>
        <taxon>Auriculariales</taxon>
        <taxon>Exidiaceae</taxon>
        <taxon>Exidia</taxon>
    </lineage>
</organism>
<accession>A0A165BMQ5</accession>
<dbReference type="GO" id="GO:0005829">
    <property type="term" value="C:cytosol"/>
    <property type="evidence" value="ECO:0007669"/>
    <property type="project" value="TreeGrafter"/>
</dbReference>
<keyword evidence="9" id="KW-0376">Hydrogen peroxide</keyword>
<dbReference type="InterPro" id="IPR029062">
    <property type="entry name" value="Class_I_gatase-like"/>
</dbReference>
<reference evidence="11 12" key="1">
    <citation type="journal article" date="2016" name="Mol. Biol. Evol.">
        <title>Comparative Genomics of Early-Diverging Mushroom-Forming Fungi Provides Insights into the Origins of Lignocellulose Decay Capabilities.</title>
        <authorList>
            <person name="Nagy L.G."/>
            <person name="Riley R."/>
            <person name="Tritt A."/>
            <person name="Adam C."/>
            <person name="Daum C."/>
            <person name="Floudas D."/>
            <person name="Sun H."/>
            <person name="Yadav J.S."/>
            <person name="Pangilinan J."/>
            <person name="Larsson K.H."/>
            <person name="Matsuura K."/>
            <person name="Barry K."/>
            <person name="Labutti K."/>
            <person name="Kuo R."/>
            <person name="Ohm R.A."/>
            <person name="Bhattacharya S.S."/>
            <person name="Shirouzu T."/>
            <person name="Yoshinaga Y."/>
            <person name="Martin F.M."/>
            <person name="Grigoriev I.V."/>
            <person name="Hibbett D.S."/>
        </authorList>
    </citation>
    <scope>NUCLEOTIDE SEQUENCE [LARGE SCALE GENOMIC DNA]</scope>
    <source>
        <strain evidence="11 12">HHB12029</strain>
    </source>
</reference>
<keyword evidence="7" id="KW-0560">Oxidoreductase</keyword>
<evidence type="ECO:0000256" key="2">
    <source>
        <dbReference type="ARBA" id="ARBA00005329"/>
    </source>
</evidence>
<evidence type="ECO:0000256" key="5">
    <source>
        <dbReference type="ARBA" id="ARBA00022617"/>
    </source>
</evidence>
<dbReference type="GO" id="GO:0046872">
    <property type="term" value="F:metal ion binding"/>
    <property type="evidence" value="ECO:0007669"/>
    <property type="project" value="UniProtKB-KW"/>
</dbReference>
<dbReference type="InterPro" id="IPR041399">
    <property type="entry name" value="Catalase_large_C"/>
</dbReference>
<dbReference type="CDD" id="cd03132">
    <property type="entry name" value="GATase1_catalase"/>
    <property type="match status" value="1"/>
</dbReference>
<comment type="cofactor">
    <cofactor evidence="1">
        <name>heme</name>
        <dbReference type="ChEBI" id="CHEBI:30413"/>
    </cofactor>
</comment>
<name>A0A165BMQ5_EXIGL</name>
<dbReference type="EMBL" id="KV426436">
    <property type="protein sequence ID" value="KZV80915.1"/>
    <property type="molecule type" value="Genomic_DNA"/>
</dbReference>
<dbReference type="OrthoDB" id="6880011at2759"/>
<dbReference type="InParanoid" id="A0A165BMQ5"/>
<keyword evidence="5" id="KW-0349">Heme</keyword>
<dbReference type="GO" id="GO:0042744">
    <property type="term" value="P:hydrogen peroxide catabolic process"/>
    <property type="evidence" value="ECO:0007669"/>
    <property type="project" value="UniProtKB-KW"/>
</dbReference>
<dbReference type="GO" id="GO:0004096">
    <property type="term" value="F:catalase activity"/>
    <property type="evidence" value="ECO:0007669"/>
    <property type="project" value="UniProtKB-EC"/>
</dbReference>
<evidence type="ECO:0000313" key="11">
    <source>
        <dbReference type="EMBL" id="KZV80915.1"/>
    </source>
</evidence>
<dbReference type="STRING" id="1314781.A0A165BMQ5"/>
<dbReference type="InterPro" id="IPR024712">
    <property type="entry name" value="Catalase_clade2"/>
</dbReference>
<gene>
    <name evidence="11" type="ORF">EXIGLDRAFT_780380</name>
</gene>
<keyword evidence="12" id="KW-1185">Reference proteome</keyword>
<evidence type="ECO:0000256" key="9">
    <source>
        <dbReference type="ARBA" id="ARBA00023324"/>
    </source>
</evidence>
<evidence type="ECO:0000256" key="4">
    <source>
        <dbReference type="ARBA" id="ARBA00022559"/>
    </source>
</evidence>
<evidence type="ECO:0000313" key="12">
    <source>
        <dbReference type="Proteomes" id="UP000077266"/>
    </source>
</evidence>
<dbReference type="Pfam" id="PF18011">
    <property type="entry name" value="Catalase_C"/>
    <property type="match status" value="1"/>
</dbReference>
<comment type="similarity">
    <text evidence="2">Belongs to the catalase family.</text>
</comment>
<dbReference type="Gene3D" id="3.40.50.880">
    <property type="match status" value="1"/>
</dbReference>
<evidence type="ECO:0000256" key="8">
    <source>
        <dbReference type="ARBA" id="ARBA00023004"/>
    </source>
</evidence>
<evidence type="ECO:0000256" key="3">
    <source>
        <dbReference type="ARBA" id="ARBA00012314"/>
    </source>
</evidence>
<keyword evidence="4" id="KW-0575">Peroxidase</keyword>
<dbReference type="AlphaFoldDB" id="A0A165BMQ5"/>
<evidence type="ECO:0000256" key="7">
    <source>
        <dbReference type="ARBA" id="ARBA00023002"/>
    </source>
</evidence>
<evidence type="ECO:0000259" key="10">
    <source>
        <dbReference type="Pfam" id="PF18011"/>
    </source>
</evidence>
<dbReference type="SUPFAM" id="SSF52317">
    <property type="entry name" value="Class I glutamine amidotransferase-like"/>
    <property type="match status" value="1"/>
</dbReference>
<evidence type="ECO:0000256" key="6">
    <source>
        <dbReference type="ARBA" id="ARBA00022723"/>
    </source>
</evidence>
<dbReference type="PANTHER" id="PTHR42821">
    <property type="entry name" value="CATALASE"/>
    <property type="match status" value="1"/>
</dbReference>
<keyword evidence="8" id="KW-0408">Iron</keyword>